<accession>A0AAV3KED5</accession>
<sequence>MKLFAVRTAFKGSVMERATSQKPVRPLWRRLVWMLVLWSASVLALGVVATLFRLLMTAAGLKTH</sequence>
<feature type="transmembrane region" description="Helical" evidence="1">
    <location>
        <begin position="31"/>
        <end position="55"/>
    </location>
</feature>
<gene>
    <name evidence="2" type="ORF">A544_1714</name>
</gene>
<dbReference type="AlphaFoldDB" id="A0AAV3KED5"/>
<proteinExistence type="predicted"/>
<keyword evidence="1" id="KW-1133">Transmembrane helix</keyword>
<organism evidence="2 3">
    <name type="scientific">Dickeya solani D s0432-1</name>
    <dbReference type="NCBI Taxonomy" id="1231725"/>
    <lineage>
        <taxon>Bacteria</taxon>
        <taxon>Pseudomonadati</taxon>
        <taxon>Pseudomonadota</taxon>
        <taxon>Gammaproteobacteria</taxon>
        <taxon>Enterobacterales</taxon>
        <taxon>Pectobacteriaceae</taxon>
        <taxon>Dickeya</taxon>
    </lineage>
</organism>
<evidence type="ECO:0000313" key="2">
    <source>
        <dbReference type="EMBL" id="ERO58536.1"/>
    </source>
</evidence>
<protein>
    <recommendedName>
        <fullName evidence="4">DUF2474 domain-containing protein</fullName>
    </recommendedName>
</protein>
<evidence type="ECO:0000313" key="3">
    <source>
        <dbReference type="Proteomes" id="UP000017142"/>
    </source>
</evidence>
<evidence type="ECO:0008006" key="4">
    <source>
        <dbReference type="Google" id="ProtNLM"/>
    </source>
</evidence>
<evidence type="ECO:0000256" key="1">
    <source>
        <dbReference type="SAM" id="Phobius"/>
    </source>
</evidence>
<reference evidence="3" key="1">
    <citation type="journal article" date="2013" name="Diversity">
        <title>Genome Sequence of Dickeya solani, a New soft Rot Pathogen of Potato, Suggests its Emergence May Be Related to a Novel Combination of Non-Ribosomal Peptide/Polyketide Synthetase Clusters.</title>
        <authorList>
            <person name="Garlant L."/>
            <person name="Koskinen P."/>
            <person name="Rouhiainen L."/>
            <person name="Laine P."/>
            <person name="Paulin L."/>
            <person name="Auvinen P."/>
            <person name="Holm L."/>
            <person name="Pirhonen M."/>
        </authorList>
    </citation>
    <scope>NUCLEOTIDE SEQUENCE [LARGE SCALE GENOMIC DNA]</scope>
    <source>
        <strain evidence="3">D s0432-1</strain>
    </source>
</reference>
<dbReference type="Proteomes" id="UP000017142">
    <property type="component" value="Unassembled WGS sequence"/>
</dbReference>
<comment type="caution">
    <text evidence="2">The sequence shown here is derived from an EMBL/GenBank/DDBJ whole genome shotgun (WGS) entry which is preliminary data.</text>
</comment>
<dbReference type="Pfam" id="PF10617">
    <property type="entry name" value="DUF2474"/>
    <property type="match status" value="1"/>
</dbReference>
<dbReference type="InterPro" id="IPR018895">
    <property type="entry name" value="DUF2474"/>
</dbReference>
<keyword evidence="1" id="KW-0812">Transmembrane</keyword>
<dbReference type="EMBL" id="AMWE01000002">
    <property type="protein sequence ID" value="ERO58536.1"/>
    <property type="molecule type" value="Genomic_DNA"/>
</dbReference>
<name>A0AAV3KED5_9GAMM</name>
<keyword evidence="1" id="KW-0472">Membrane</keyword>